<dbReference type="AlphaFoldDB" id="A0A382FYS0"/>
<name>A0A382FYS0_9ZZZZ</name>
<gene>
    <name evidence="1" type="ORF">METZ01_LOCUS219945</name>
</gene>
<sequence>MNRGSLNFLTFYILLGFLLVLSPSSNIYAQDEDDSVEEIFWGDEEEESFDEELDFSDDEEFEDDMEGLEFDDEEFGDEEFSDDEFDDEFIDDEDMEDFSEDFAEEPEEDIGEAANRLGYTLNIAGASPGFVNHGLNTYNSGVDLRTSFEFPMLLQIAGVRFR</sequence>
<feature type="non-terminal residue" evidence="1">
    <location>
        <position position="162"/>
    </location>
</feature>
<protein>
    <submittedName>
        <fullName evidence="1">Uncharacterized protein</fullName>
    </submittedName>
</protein>
<proteinExistence type="predicted"/>
<accession>A0A382FYS0</accession>
<reference evidence="1" key="1">
    <citation type="submission" date="2018-05" db="EMBL/GenBank/DDBJ databases">
        <authorList>
            <person name="Lanie J.A."/>
            <person name="Ng W.-L."/>
            <person name="Kazmierczak K.M."/>
            <person name="Andrzejewski T.M."/>
            <person name="Davidsen T.M."/>
            <person name="Wayne K.J."/>
            <person name="Tettelin H."/>
            <person name="Glass J.I."/>
            <person name="Rusch D."/>
            <person name="Podicherti R."/>
            <person name="Tsui H.-C.T."/>
            <person name="Winkler M.E."/>
        </authorList>
    </citation>
    <scope>NUCLEOTIDE SEQUENCE</scope>
</reference>
<organism evidence="1">
    <name type="scientific">marine metagenome</name>
    <dbReference type="NCBI Taxonomy" id="408172"/>
    <lineage>
        <taxon>unclassified sequences</taxon>
        <taxon>metagenomes</taxon>
        <taxon>ecological metagenomes</taxon>
    </lineage>
</organism>
<dbReference type="EMBL" id="UINC01052126">
    <property type="protein sequence ID" value="SVB67091.1"/>
    <property type="molecule type" value="Genomic_DNA"/>
</dbReference>
<evidence type="ECO:0000313" key="1">
    <source>
        <dbReference type="EMBL" id="SVB67091.1"/>
    </source>
</evidence>